<name>A0AC34RDH1_9BILA</name>
<accession>A0AC34RDH1</accession>
<dbReference type="WBParaSite" id="JU765_v2.g5934.t1">
    <property type="protein sequence ID" value="JU765_v2.g5934.t1"/>
    <property type="gene ID" value="JU765_v2.g5934"/>
</dbReference>
<organism evidence="1 2">
    <name type="scientific">Panagrolaimus sp. JU765</name>
    <dbReference type="NCBI Taxonomy" id="591449"/>
    <lineage>
        <taxon>Eukaryota</taxon>
        <taxon>Metazoa</taxon>
        <taxon>Ecdysozoa</taxon>
        <taxon>Nematoda</taxon>
        <taxon>Chromadorea</taxon>
        <taxon>Rhabditida</taxon>
        <taxon>Tylenchina</taxon>
        <taxon>Panagrolaimomorpha</taxon>
        <taxon>Panagrolaimoidea</taxon>
        <taxon>Panagrolaimidae</taxon>
        <taxon>Panagrolaimus</taxon>
    </lineage>
</organism>
<sequence>MSPNSLRFFLLFCLVAMIHFSTSFPVQSEESSEILAPKVRRNMLMFSKLHRSVWPFDHQPKRFVAMDFDPEFDF</sequence>
<protein>
    <submittedName>
        <fullName evidence="2">Uncharacterized protein</fullName>
    </submittedName>
</protein>
<proteinExistence type="predicted"/>
<dbReference type="Proteomes" id="UP000887576">
    <property type="component" value="Unplaced"/>
</dbReference>
<reference evidence="2" key="1">
    <citation type="submission" date="2022-11" db="UniProtKB">
        <authorList>
            <consortium name="WormBaseParasite"/>
        </authorList>
    </citation>
    <scope>IDENTIFICATION</scope>
</reference>
<evidence type="ECO:0000313" key="2">
    <source>
        <dbReference type="WBParaSite" id="JU765_v2.g5934.t1"/>
    </source>
</evidence>
<evidence type="ECO:0000313" key="1">
    <source>
        <dbReference type="Proteomes" id="UP000887576"/>
    </source>
</evidence>